<evidence type="ECO:0000259" key="8">
    <source>
        <dbReference type="Pfam" id="PF01757"/>
    </source>
</evidence>
<evidence type="ECO:0000256" key="6">
    <source>
        <dbReference type="ARBA" id="ARBA00023136"/>
    </source>
</evidence>
<feature type="transmembrane region" description="Helical" evidence="7">
    <location>
        <begin position="12"/>
        <end position="29"/>
    </location>
</feature>
<keyword evidence="9" id="KW-0012">Acyltransferase</keyword>
<dbReference type="GO" id="GO:0009246">
    <property type="term" value="P:enterobacterial common antigen biosynthetic process"/>
    <property type="evidence" value="ECO:0007669"/>
    <property type="project" value="TreeGrafter"/>
</dbReference>
<dbReference type="AlphaFoldDB" id="A0A385YQ94"/>
<dbReference type="Pfam" id="PF01757">
    <property type="entry name" value="Acyl_transf_3"/>
    <property type="match status" value="1"/>
</dbReference>
<evidence type="ECO:0000256" key="3">
    <source>
        <dbReference type="ARBA" id="ARBA00022475"/>
    </source>
</evidence>
<dbReference type="GO" id="GO:0016413">
    <property type="term" value="F:O-acetyltransferase activity"/>
    <property type="evidence" value="ECO:0007669"/>
    <property type="project" value="TreeGrafter"/>
</dbReference>
<feature type="transmembrane region" description="Helical" evidence="7">
    <location>
        <begin position="216"/>
        <end position="235"/>
    </location>
</feature>
<evidence type="ECO:0000313" key="9">
    <source>
        <dbReference type="EMBL" id="AYC28919.1"/>
    </source>
</evidence>
<name>A0A385YQ94_9BACL</name>
<feature type="transmembrane region" description="Helical" evidence="7">
    <location>
        <begin position="129"/>
        <end position="148"/>
    </location>
</feature>
<protein>
    <submittedName>
        <fullName evidence="9">Acyltransferase</fullName>
    </submittedName>
</protein>
<comment type="subcellular location">
    <subcellularLocation>
        <location evidence="1">Cell membrane</location>
        <topology evidence="1">Multi-pass membrane protein</topology>
    </subcellularLocation>
</comment>
<keyword evidence="5 7" id="KW-1133">Transmembrane helix</keyword>
<accession>A0A385YQ94</accession>
<dbReference type="PANTHER" id="PTHR40074:SF2">
    <property type="entry name" value="O-ACETYLTRANSFERASE WECH"/>
    <property type="match status" value="1"/>
</dbReference>
<keyword evidence="9" id="KW-0808">Transferase</keyword>
<comment type="similarity">
    <text evidence="2">Belongs to the acyltransferase 3 family.</text>
</comment>
<dbReference type="InterPro" id="IPR002656">
    <property type="entry name" value="Acyl_transf_3_dom"/>
</dbReference>
<evidence type="ECO:0000256" key="2">
    <source>
        <dbReference type="ARBA" id="ARBA00007400"/>
    </source>
</evidence>
<reference evidence="10" key="1">
    <citation type="submission" date="2018-09" db="EMBL/GenBank/DDBJ databases">
        <authorList>
            <person name="Zhu H."/>
        </authorList>
    </citation>
    <scope>NUCLEOTIDE SEQUENCE [LARGE SCALE GENOMIC DNA]</scope>
    <source>
        <strain evidence="10">K2R23-3</strain>
    </source>
</reference>
<feature type="transmembrane region" description="Helical" evidence="7">
    <location>
        <begin position="287"/>
        <end position="306"/>
    </location>
</feature>
<feature type="transmembrane region" description="Helical" evidence="7">
    <location>
        <begin position="184"/>
        <end position="204"/>
    </location>
</feature>
<evidence type="ECO:0000256" key="7">
    <source>
        <dbReference type="SAM" id="Phobius"/>
    </source>
</evidence>
<dbReference type="PANTHER" id="PTHR40074">
    <property type="entry name" value="O-ACETYLTRANSFERASE WECH"/>
    <property type="match status" value="1"/>
</dbReference>
<feature type="transmembrane region" description="Helical" evidence="7">
    <location>
        <begin position="160"/>
        <end position="178"/>
    </location>
</feature>
<dbReference type="RefSeq" id="WP_119882661.1">
    <property type="nucleotide sequence ID" value="NZ_CP032418.1"/>
</dbReference>
<feature type="domain" description="Acyltransferase 3" evidence="8">
    <location>
        <begin position="7"/>
        <end position="338"/>
    </location>
</feature>
<dbReference type="OrthoDB" id="65129at2"/>
<proteinExistence type="inferred from homology"/>
<evidence type="ECO:0000256" key="5">
    <source>
        <dbReference type="ARBA" id="ARBA00022989"/>
    </source>
</evidence>
<evidence type="ECO:0000256" key="1">
    <source>
        <dbReference type="ARBA" id="ARBA00004651"/>
    </source>
</evidence>
<feature type="transmembrane region" description="Helical" evidence="7">
    <location>
        <begin position="318"/>
        <end position="337"/>
    </location>
</feature>
<dbReference type="EMBL" id="CP032418">
    <property type="protein sequence ID" value="AYC28919.1"/>
    <property type="molecule type" value="Genomic_DNA"/>
</dbReference>
<keyword evidence="6 7" id="KW-0472">Membrane</keyword>
<feature type="transmembrane region" description="Helical" evidence="7">
    <location>
        <begin position="247"/>
        <end position="266"/>
    </location>
</feature>
<gene>
    <name evidence="9" type="ORF">D3873_03180</name>
</gene>
<keyword evidence="3" id="KW-1003">Cell membrane</keyword>
<evidence type="ECO:0000256" key="4">
    <source>
        <dbReference type="ARBA" id="ARBA00022692"/>
    </source>
</evidence>
<feature type="transmembrane region" description="Helical" evidence="7">
    <location>
        <begin position="49"/>
        <end position="67"/>
    </location>
</feature>
<keyword evidence="4 7" id="KW-0812">Transmembrane</keyword>
<evidence type="ECO:0000313" key="10">
    <source>
        <dbReference type="Proteomes" id="UP000265725"/>
    </source>
</evidence>
<sequence length="369" mass="43797">MIKQEIKSIYYLRLSAMMMVVLIHTTAQYRHLFDVNTFQSRFYHFINNITRVESGIFIMLVGIVFFYNYQDRKFDMPPLLTYWKKRVVYILIPFVVWSLVYEIHAVYLQTREWNSSDVLNRIVTGQSHYQLYFIFIVVQFYLVFPLVMSIVKWLPSVKKYLALIGIFIEFVFFLLDYTFRLIDIPFFLESFGSFLVGGWIGLTIQEQQLKVSNKKISIWGIIFAIAGIATVFIRYQNMYIATLSIPIELYRLITMTFIIGGSYFVYLLSEKLVLTLSTNMTSMIKSIAYYSFGFYLLHPLVLYYVMEWIPTRGTPGSFHLTIMIQYIFTLLLCYLIIWSFHRFVPFASFVFGKLPKNSYLPWQAYKKVN</sequence>
<feature type="transmembrane region" description="Helical" evidence="7">
    <location>
        <begin position="87"/>
        <end position="109"/>
    </location>
</feature>
<dbReference type="Proteomes" id="UP000265725">
    <property type="component" value="Chromosome"/>
</dbReference>
<dbReference type="KEGG" id="paek:D3873_03180"/>
<keyword evidence="10" id="KW-1185">Reference proteome</keyword>
<organism evidence="9 10">
    <name type="scientific">Paenisporosarcina cavernae</name>
    <dbReference type="NCBI Taxonomy" id="2320858"/>
    <lineage>
        <taxon>Bacteria</taxon>
        <taxon>Bacillati</taxon>
        <taxon>Bacillota</taxon>
        <taxon>Bacilli</taxon>
        <taxon>Bacillales</taxon>
        <taxon>Caryophanaceae</taxon>
        <taxon>Paenisporosarcina</taxon>
    </lineage>
</organism>
<dbReference type="GO" id="GO:0005886">
    <property type="term" value="C:plasma membrane"/>
    <property type="evidence" value="ECO:0007669"/>
    <property type="project" value="UniProtKB-SubCell"/>
</dbReference>